<accession>A0ABU5ZKC5</accession>
<dbReference type="InterPro" id="IPR020556">
    <property type="entry name" value="Amidase_CS"/>
</dbReference>
<reference evidence="3" key="1">
    <citation type="submission" date="2023-12" db="EMBL/GenBank/DDBJ databases">
        <title>Fervidustalea candida gen. nov., sp. nov., a novel member of the family Paenibacillaceae isolated from a geothermal area.</title>
        <authorList>
            <person name="Li W.-J."/>
            <person name="Jiao J.-Y."/>
            <person name="Chen Y."/>
        </authorList>
    </citation>
    <scope>NUCLEOTIDE SEQUENCE</scope>
    <source>
        <strain evidence="3">SYSU GA230002</strain>
    </source>
</reference>
<evidence type="ECO:0000256" key="1">
    <source>
        <dbReference type="ARBA" id="ARBA00009199"/>
    </source>
</evidence>
<proteinExistence type="inferred from homology"/>
<dbReference type="PROSITE" id="PS00571">
    <property type="entry name" value="AMIDASES"/>
    <property type="match status" value="1"/>
</dbReference>
<protein>
    <submittedName>
        <fullName evidence="3">Amidase</fullName>
    </submittedName>
</protein>
<organism evidence="3 4">
    <name type="scientific">Ferviditalea candida</name>
    <dbReference type="NCBI Taxonomy" id="3108399"/>
    <lineage>
        <taxon>Bacteria</taxon>
        <taxon>Bacillati</taxon>
        <taxon>Bacillota</taxon>
        <taxon>Bacilli</taxon>
        <taxon>Bacillales</taxon>
        <taxon>Paenibacillaceae</taxon>
        <taxon>Ferviditalea</taxon>
    </lineage>
</organism>
<evidence type="ECO:0000259" key="2">
    <source>
        <dbReference type="Pfam" id="PF01425"/>
    </source>
</evidence>
<dbReference type="Gene3D" id="3.90.1300.10">
    <property type="entry name" value="Amidase signature (AS) domain"/>
    <property type="match status" value="1"/>
</dbReference>
<dbReference type="InterPro" id="IPR023631">
    <property type="entry name" value="Amidase_dom"/>
</dbReference>
<dbReference type="InterPro" id="IPR000120">
    <property type="entry name" value="Amidase"/>
</dbReference>
<dbReference type="RefSeq" id="WP_371753884.1">
    <property type="nucleotide sequence ID" value="NZ_JAYJLD010000010.1"/>
</dbReference>
<comment type="similarity">
    <text evidence="1">Belongs to the amidase family.</text>
</comment>
<name>A0ABU5ZKC5_9BACL</name>
<evidence type="ECO:0000313" key="3">
    <source>
        <dbReference type="EMBL" id="MEB3101766.1"/>
    </source>
</evidence>
<dbReference type="SUPFAM" id="SSF75304">
    <property type="entry name" value="Amidase signature (AS) enzymes"/>
    <property type="match status" value="1"/>
</dbReference>
<dbReference type="Proteomes" id="UP001310386">
    <property type="component" value="Unassembled WGS sequence"/>
</dbReference>
<keyword evidence="4" id="KW-1185">Reference proteome</keyword>
<sequence length="471" mass="50797">MTNLVEMPIEALAPLIEAGEISPVELVSRMLERIEALNPAINAFITIDGKNAMLAAEAAEKEIMAGAYRGPLHGIPYSLKDIYATLHLPTTNGSKADLDYVAAYDSTVARRLKEAGAILLGKVNMHEYAYGVTNDNRYFGPVHNPWKPGWIPGGSSGGSGAAVASSLSTFSMGTDTGGSIRIPAAACGVVGLKPTYGRVSKFGVTTLSWSLDHAGPLTKTVKDSAYVLNALAGYDRLDQDTVFYPVEDYTEWLEKDMHGMRIGVIGNLGDRLTADVQAAFDETIERLLKLGAIIIPVNVPSLKYVKNSHLTITRAEAASFHQNKLKTQLASYGEDIQDIMLSGEFILATEYLQAQKVRRLIQQDFNRAFEQVDVIVTPTLPAAGAAIGQQMIAYPDGSQESVLDAMIRFTSPFNLTGAPAITLPAAVSPEGLPIGMQFATAPFEEKKLLQIACQYELACAFNQQPPLELTV</sequence>
<comment type="caution">
    <text evidence="3">The sequence shown here is derived from an EMBL/GenBank/DDBJ whole genome shotgun (WGS) entry which is preliminary data.</text>
</comment>
<evidence type="ECO:0000313" key="4">
    <source>
        <dbReference type="Proteomes" id="UP001310386"/>
    </source>
</evidence>
<dbReference type="EMBL" id="JAYJLD010000010">
    <property type="protein sequence ID" value="MEB3101766.1"/>
    <property type="molecule type" value="Genomic_DNA"/>
</dbReference>
<dbReference type="InterPro" id="IPR036928">
    <property type="entry name" value="AS_sf"/>
</dbReference>
<gene>
    <name evidence="3" type="ORF">VF724_08830</name>
</gene>
<dbReference type="PANTHER" id="PTHR11895">
    <property type="entry name" value="TRANSAMIDASE"/>
    <property type="match status" value="1"/>
</dbReference>
<feature type="domain" description="Amidase" evidence="2">
    <location>
        <begin position="25"/>
        <end position="449"/>
    </location>
</feature>
<dbReference type="Pfam" id="PF01425">
    <property type="entry name" value="Amidase"/>
    <property type="match status" value="1"/>
</dbReference>
<dbReference type="PANTHER" id="PTHR11895:SF7">
    <property type="entry name" value="GLUTAMYL-TRNA(GLN) AMIDOTRANSFERASE SUBUNIT A, MITOCHONDRIAL"/>
    <property type="match status" value="1"/>
</dbReference>